<keyword evidence="2" id="KW-0472">Membrane</keyword>
<dbReference type="AlphaFoldDB" id="A0A8H8UPC9"/>
<accession>A0A8H8UPC9</accession>
<comment type="caution">
    <text evidence="4">The sequence shown here is derived from an EMBL/GenBank/DDBJ whole genome shotgun (WGS) entry which is preliminary data.</text>
</comment>
<keyword evidence="2" id="KW-0812">Transmembrane</keyword>
<feature type="chain" id="PRO_5034551770" description="Mid2 domain-containing protein" evidence="3">
    <location>
        <begin position="22"/>
        <end position="542"/>
    </location>
</feature>
<evidence type="ECO:0000313" key="4">
    <source>
        <dbReference type="EMBL" id="KAF3196318.1"/>
    </source>
</evidence>
<dbReference type="OrthoDB" id="5425029at2759"/>
<reference evidence="4" key="1">
    <citation type="submission" date="2019-06" db="EMBL/GenBank/DDBJ databases">
        <authorList>
            <person name="Palmer J.M."/>
        </authorList>
    </citation>
    <scope>NUCLEOTIDE SEQUENCE</scope>
    <source>
        <strain evidence="4">TWF679</strain>
    </source>
</reference>
<feature type="transmembrane region" description="Helical" evidence="2">
    <location>
        <begin position="362"/>
        <end position="383"/>
    </location>
</feature>
<feature type="signal peptide" evidence="3">
    <location>
        <begin position="1"/>
        <end position="21"/>
    </location>
</feature>
<protein>
    <recommendedName>
        <fullName evidence="6">Mid2 domain-containing protein</fullName>
    </recommendedName>
</protein>
<feature type="region of interest" description="Disordered" evidence="1">
    <location>
        <begin position="389"/>
        <end position="418"/>
    </location>
</feature>
<keyword evidence="3" id="KW-0732">Signal</keyword>
<dbReference type="EMBL" id="WIWT01000257">
    <property type="protein sequence ID" value="KAF3196318.1"/>
    <property type="molecule type" value="Genomic_DNA"/>
</dbReference>
<dbReference type="Proteomes" id="UP000614610">
    <property type="component" value="Unassembled WGS sequence"/>
</dbReference>
<sequence length="542" mass="58932">MFVSSFSLLVAGTVLCYISAALEVEINGLGRAQQSWDPRPFEQNVDDCSNSTHRWHSLQGNCFNEKGGIIPYTPLHYKRSSFGNYLDFVGLHPRDICGPGETTCWAVSCCRIGEICGSFGEGCKVSWSTIYSTTITTSWSTVTSWVLPRTEDVDYSTITVNTTIYMTVFNPITLPGEGENAVLDTNIIVSTTLVLSAYTPPAVTRTEMVTRTQQPEAEITLPPPQLRARETGAILPRAKEIPRRWEGISYTTLTVFVTTFFTTSTTATLENTVVEVTEINTISSIATQNQTHFETPTGFTTMTITQMDTSTSYAYGTVETPTQVLSITTFVPAFAEEVGRDGLTGTAVPSSGGARQFSVGEIAGLVIGLISAAILIVVGIVLLRRRGETESSRVSASTRRRNIFDRNSSSPNPGVPATILPKTAMRRFSHSEFTDPNTDRVSGSPISELFFSGLNMTDENRYSRNHGVGGSRLSGGSRGSVMSSVSTVPEEYILPEVLAKSAPIRNSMDERNWGRGYGGRGGYNNVGSRDRNTTLSDFGAMI</sequence>
<evidence type="ECO:0000256" key="2">
    <source>
        <dbReference type="SAM" id="Phobius"/>
    </source>
</evidence>
<evidence type="ECO:0000313" key="5">
    <source>
        <dbReference type="Proteomes" id="UP000614610"/>
    </source>
</evidence>
<evidence type="ECO:0000256" key="1">
    <source>
        <dbReference type="SAM" id="MobiDB-lite"/>
    </source>
</evidence>
<evidence type="ECO:0008006" key="6">
    <source>
        <dbReference type="Google" id="ProtNLM"/>
    </source>
</evidence>
<gene>
    <name evidence="4" type="ORF">TWF679_005368</name>
</gene>
<evidence type="ECO:0000256" key="3">
    <source>
        <dbReference type="SAM" id="SignalP"/>
    </source>
</evidence>
<dbReference type="CDD" id="cd21699">
    <property type="entry name" value="JMTM_APP_like"/>
    <property type="match status" value="1"/>
</dbReference>
<name>A0A8H8UPC9_ORBOL</name>
<organism evidence="4 5">
    <name type="scientific">Orbilia oligospora</name>
    <name type="common">Nematode-trapping fungus</name>
    <name type="synonym">Arthrobotrys oligospora</name>
    <dbReference type="NCBI Taxonomy" id="2813651"/>
    <lineage>
        <taxon>Eukaryota</taxon>
        <taxon>Fungi</taxon>
        <taxon>Dikarya</taxon>
        <taxon>Ascomycota</taxon>
        <taxon>Pezizomycotina</taxon>
        <taxon>Orbiliomycetes</taxon>
        <taxon>Orbiliales</taxon>
        <taxon>Orbiliaceae</taxon>
        <taxon>Orbilia</taxon>
    </lineage>
</organism>
<proteinExistence type="predicted"/>
<keyword evidence="2" id="KW-1133">Transmembrane helix</keyword>